<dbReference type="AlphaFoldDB" id="A0A6A4VAY2"/>
<dbReference type="Gene3D" id="3.10.100.10">
    <property type="entry name" value="Mannose-Binding Protein A, subunit A"/>
    <property type="match status" value="1"/>
</dbReference>
<comment type="caution">
    <text evidence="2">The sequence shown here is derived from an EMBL/GenBank/DDBJ whole genome shotgun (WGS) entry which is preliminary data.</text>
</comment>
<dbReference type="InterPro" id="IPR016186">
    <property type="entry name" value="C-type_lectin-like/link_sf"/>
</dbReference>
<feature type="signal peptide" evidence="1">
    <location>
        <begin position="1"/>
        <end position="22"/>
    </location>
</feature>
<keyword evidence="3" id="KW-1185">Reference proteome</keyword>
<dbReference type="InterPro" id="IPR016187">
    <property type="entry name" value="CTDL_fold"/>
</dbReference>
<dbReference type="Proteomes" id="UP000440578">
    <property type="component" value="Unassembled WGS sequence"/>
</dbReference>
<accession>A0A6A4VAY2</accession>
<organism evidence="2 3">
    <name type="scientific">Amphibalanus amphitrite</name>
    <name type="common">Striped barnacle</name>
    <name type="synonym">Balanus amphitrite</name>
    <dbReference type="NCBI Taxonomy" id="1232801"/>
    <lineage>
        <taxon>Eukaryota</taxon>
        <taxon>Metazoa</taxon>
        <taxon>Ecdysozoa</taxon>
        <taxon>Arthropoda</taxon>
        <taxon>Crustacea</taxon>
        <taxon>Multicrustacea</taxon>
        <taxon>Cirripedia</taxon>
        <taxon>Thoracica</taxon>
        <taxon>Thoracicalcarea</taxon>
        <taxon>Balanomorpha</taxon>
        <taxon>Balanoidea</taxon>
        <taxon>Balanidae</taxon>
        <taxon>Amphibalaninae</taxon>
        <taxon>Amphibalanus</taxon>
    </lineage>
</organism>
<gene>
    <name evidence="2" type="ORF">FJT64_014744</name>
</gene>
<evidence type="ECO:0000256" key="1">
    <source>
        <dbReference type="SAM" id="SignalP"/>
    </source>
</evidence>
<reference evidence="2 3" key="1">
    <citation type="submission" date="2019-07" db="EMBL/GenBank/DDBJ databases">
        <title>Draft genome assembly of a fouling barnacle, Amphibalanus amphitrite (Darwin, 1854): The first reference genome for Thecostraca.</title>
        <authorList>
            <person name="Kim W."/>
        </authorList>
    </citation>
    <scope>NUCLEOTIDE SEQUENCE [LARGE SCALE GENOMIC DNA]</scope>
    <source>
        <strain evidence="2">SNU_AA5</strain>
        <tissue evidence="2">Soma without cirri and trophi</tissue>
    </source>
</reference>
<protein>
    <recommendedName>
        <fullName evidence="4">C-type lectin domain-containing protein</fullName>
    </recommendedName>
</protein>
<name>A0A6A4VAY2_AMPAM</name>
<evidence type="ECO:0000313" key="2">
    <source>
        <dbReference type="EMBL" id="KAF0286811.1"/>
    </source>
</evidence>
<evidence type="ECO:0008006" key="4">
    <source>
        <dbReference type="Google" id="ProtNLM"/>
    </source>
</evidence>
<proteinExistence type="predicted"/>
<evidence type="ECO:0000313" key="3">
    <source>
        <dbReference type="Proteomes" id="UP000440578"/>
    </source>
</evidence>
<sequence length="291" mass="32052">MVPTVRLLVSLSLLARLPCVCPWHGEWYPPDPSVPIYTSTAKCMVVHCLLQRGVARVNLTFVGGESAVNCCEHNGELYTQGEIEYHGNCKNLICTEAGWEPYSTLAPLDEVPCPPGSVSVWSGRRRRCVTVLPTTASFSAARAQCRQLGGRLAAPFGGGGRRDTELRTALEPVNGWLEARGGDAPLRWPNRLHPERLWYDDNRVLPADAVGCLGYRFTNSTGGWFEYSCSEELQPICAAIPPQSCLVSMCLVGESLREHGSTLSQPAPCLTVRCWHGHRQLEQDPTCEFII</sequence>
<dbReference type="SUPFAM" id="SSF56436">
    <property type="entry name" value="C-type lectin-like"/>
    <property type="match status" value="1"/>
</dbReference>
<dbReference type="EMBL" id="VIIS01002228">
    <property type="protein sequence ID" value="KAF0286811.1"/>
    <property type="molecule type" value="Genomic_DNA"/>
</dbReference>
<keyword evidence="1" id="KW-0732">Signal</keyword>
<feature type="chain" id="PRO_5025390246" description="C-type lectin domain-containing protein" evidence="1">
    <location>
        <begin position="23"/>
        <end position="291"/>
    </location>
</feature>